<dbReference type="AlphaFoldDB" id="A0A1Q9E1C9"/>
<organism evidence="1 2">
    <name type="scientific">Symbiodinium microadriaticum</name>
    <name type="common">Dinoflagellate</name>
    <name type="synonym">Zooxanthella microadriatica</name>
    <dbReference type="NCBI Taxonomy" id="2951"/>
    <lineage>
        <taxon>Eukaryota</taxon>
        <taxon>Sar</taxon>
        <taxon>Alveolata</taxon>
        <taxon>Dinophyceae</taxon>
        <taxon>Suessiales</taxon>
        <taxon>Symbiodiniaceae</taxon>
        <taxon>Symbiodinium</taxon>
    </lineage>
</organism>
<keyword evidence="2" id="KW-1185">Reference proteome</keyword>
<dbReference type="OrthoDB" id="434126at2759"/>
<sequence>MVWAALLLVPFVLAATIETWLGLVLAVVFFLGSAAQLAGGLGVLLPAEELLQIFDFGAARYGLFARMSGVGGRPTEVLEGALTPSGPWSTVPFRYQVVETTRLPWLQMGPVSRRFAFLTSHVWTGPIGLSPWAAAVPGSADALAPWSFEALQLEVRGDGDLQGWLGQFLSQVQMGSSEVLNLLDRPEFEQRFPDGPPQFLRISPRTFLATLPGEDGAWWVSQAADMDAAAWVDMPEGSILEKPALLAALPPALAEPTPWLTL</sequence>
<evidence type="ECO:0000313" key="1">
    <source>
        <dbReference type="EMBL" id="OLQ01199.1"/>
    </source>
</evidence>
<accession>A0A1Q9E1C9</accession>
<gene>
    <name evidence="1" type="primary">Lmf2</name>
    <name evidence="1" type="ORF">AK812_SmicGene16089</name>
</gene>
<comment type="caution">
    <text evidence="1">The sequence shown here is derived from an EMBL/GenBank/DDBJ whole genome shotgun (WGS) entry which is preliminary data.</text>
</comment>
<name>A0A1Q9E1C9_SYMMI</name>
<protein>
    <submittedName>
        <fullName evidence="1">Lipase maturation factor 2</fullName>
    </submittedName>
</protein>
<proteinExistence type="predicted"/>
<dbReference type="EMBL" id="LSRX01000302">
    <property type="protein sequence ID" value="OLQ01199.1"/>
    <property type="molecule type" value="Genomic_DNA"/>
</dbReference>
<evidence type="ECO:0000313" key="2">
    <source>
        <dbReference type="Proteomes" id="UP000186817"/>
    </source>
</evidence>
<reference evidence="1 2" key="1">
    <citation type="submission" date="2016-02" db="EMBL/GenBank/DDBJ databases">
        <title>Genome analysis of coral dinoflagellate symbionts highlights evolutionary adaptations to a symbiotic lifestyle.</title>
        <authorList>
            <person name="Aranda M."/>
            <person name="Li Y."/>
            <person name="Liew Y.J."/>
            <person name="Baumgarten S."/>
            <person name="Simakov O."/>
            <person name="Wilson M."/>
            <person name="Piel J."/>
            <person name="Ashoor H."/>
            <person name="Bougouffa S."/>
            <person name="Bajic V.B."/>
            <person name="Ryu T."/>
            <person name="Ravasi T."/>
            <person name="Bayer T."/>
            <person name="Micklem G."/>
            <person name="Kim H."/>
            <person name="Bhak J."/>
            <person name="Lajeunesse T.C."/>
            <person name="Voolstra C.R."/>
        </authorList>
    </citation>
    <scope>NUCLEOTIDE SEQUENCE [LARGE SCALE GENOMIC DNA]</scope>
    <source>
        <strain evidence="1 2">CCMP2467</strain>
    </source>
</reference>
<dbReference type="Proteomes" id="UP000186817">
    <property type="component" value="Unassembled WGS sequence"/>
</dbReference>